<protein>
    <submittedName>
        <fullName evidence="2">Uncharacterized protein</fullName>
    </submittedName>
</protein>
<feature type="region of interest" description="Disordered" evidence="1">
    <location>
        <begin position="285"/>
        <end position="304"/>
    </location>
</feature>
<feature type="region of interest" description="Disordered" evidence="1">
    <location>
        <begin position="36"/>
        <end position="75"/>
    </location>
</feature>
<dbReference type="AlphaFoldDB" id="A0A0F7ZP27"/>
<feature type="compositionally biased region" description="Basic and acidic residues" evidence="1">
    <location>
        <begin position="420"/>
        <end position="430"/>
    </location>
</feature>
<organism evidence="2 3">
    <name type="scientific">Hirsutella minnesotensis 3608</name>
    <dbReference type="NCBI Taxonomy" id="1043627"/>
    <lineage>
        <taxon>Eukaryota</taxon>
        <taxon>Fungi</taxon>
        <taxon>Dikarya</taxon>
        <taxon>Ascomycota</taxon>
        <taxon>Pezizomycotina</taxon>
        <taxon>Sordariomycetes</taxon>
        <taxon>Hypocreomycetidae</taxon>
        <taxon>Hypocreales</taxon>
        <taxon>Ophiocordycipitaceae</taxon>
        <taxon>Hirsutella</taxon>
    </lineage>
</organism>
<sequence length="541" mass="61748">MPPFFDSVQIHHALRNEAIPVLDAIAANQELHGGALGRFERDDPPPYASSTESEELAPELSTPPPDDVTAIMDPPLTDKERDDIAFLMPNIADPSKVYLRECKLEDPRVRRFRLNSRCLTIDRGYRRLGVLVRRNVKRRLEKLGIWNPSWGFPGRNVQPNDRADEWKWWWQPAIPSDSDKRQLVLRALSLRQNLRRGESPPVLPRSCLRRDASASQAESFITSRPWFLFQIEVAEEQARCHRLEDAEQCFLYLRGARARVVRWWRERGDWRDDFDEVNKVTSWKWRHESPSPEPEDFSQFDPEGGIRVDPLESIELTPSEIDALEAIDLPPSEQPKKLWSIWPGDRPPYYPGQIPDPTEGRSPSPPQFRPGPEDEDRLFRDNPKTTALIEEIRAPSGPRQDTSNASPQDPWPQRRRPRGQRADMDLDRQPPRRSARIAAMKRSAEPLPSQAAPNRKSRRTTTPTLAKPAAPQSAAPKARRAETRPVPGRRPANTETNTRPSRRRGHPRGENGSRGSSAVRKKAKSETTVTARTRSGRGRGA</sequence>
<accession>A0A0F7ZP27</accession>
<evidence type="ECO:0000313" key="3">
    <source>
        <dbReference type="Proteomes" id="UP000054481"/>
    </source>
</evidence>
<dbReference type="OrthoDB" id="4869601at2759"/>
<evidence type="ECO:0000256" key="1">
    <source>
        <dbReference type="SAM" id="MobiDB-lite"/>
    </source>
</evidence>
<dbReference type="EMBL" id="KQ030523">
    <property type="protein sequence ID" value="KJZ74770.1"/>
    <property type="molecule type" value="Genomic_DNA"/>
</dbReference>
<dbReference type="Proteomes" id="UP000054481">
    <property type="component" value="Unassembled WGS sequence"/>
</dbReference>
<reference evidence="2 3" key="1">
    <citation type="journal article" date="2014" name="Genome Biol. Evol.">
        <title>Comparative genomics and transcriptomics analyses reveal divergent lifestyle features of nematode endoparasitic fungus Hirsutella minnesotensis.</title>
        <authorList>
            <person name="Lai Y."/>
            <person name="Liu K."/>
            <person name="Zhang X."/>
            <person name="Zhang X."/>
            <person name="Li K."/>
            <person name="Wang N."/>
            <person name="Shu C."/>
            <person name="Wu Y."/>
            <person name="Wang C."/>
            <person name="Bushley K.E."/>
            <person name="Xiang M."/>
            <person name="Liu X."/>
        </authorList>
    </citation>
    <scope>NUCLEOTIDE SEQUENCE [LARGE SCALE GENOMIC DNA]</scope>
    <source>
        <strain evidence="2 3">3608</strain>
    </source>
</reference>
<evidence type="ECO:0000313" key="2">
    <source>
        <dbReference type="EMBL" id="KJZ74770.1"/>
    </source>
</evidence>
<keyword evidence="3" id="KW-1185">Reference proteome</keyword>
<gene>
    <name evidence="2" type="ORF">HIM_05887</name>
</gene>
<feature type="compositionally biased region" description="Low complexity" evidence="1">
    <location>
        <begin position="460"/>
        <end position="476"/>
    </location>
</feature>
<feature type="region of interest" description="Disordered" evidence="1">
    <location>
        <begin position="334"/>
        <end position="541"/>
    </location>
</feature>
<name>A0A0F7ZP27_9HYPO</name>
<proteinExistence type="predicted"/>